<name>A0A409VVX0_9AGAR</name>
<dbReference type="OrthoDB" id="206452at2759"/>
<feature type="compositionally biased region" description="Low complexity" evidence="1">
    <location>
        <begin position="324"/>
        <end position="335"/>
    </location>
</feature>
<sequence length="542" mass="59884">MGTGQSKLGRGNHQTHYPYGAPGYVPPYPPQPPFIPAYGPQGFPPGPVYPQQPPGFIPPGTYGSGSNLPPPQLNWLPQDRRRSRKSRRTQSERFVGGFAGEAPQSTAQPRRHSESRRRASEGAPVIPPMSNAPGPSEHSRRAPTPFIPPLDRDEEESDEDDEEEDRPRGPPTNVGRNASHRSRVRYTTPPPVDADIENVLRPMEPASSAAFGPTGHRPLTPLKNPLPPPPRDLYEMTPYKSLLSLPQTTALLTATYGPQHLSDTGAAQLGLQPTIKRKKSGKGLFRAFSKREKNKEPEQPRVQFIPVFVDRNQQPSATQPQDLSRSMSQQSRRPPSIIPPAPNAMGPQNANGFPTASTGPPTGVSFNPGPSPSSSATPQPGVPPVPPVPSSPPAIRFDQESLPFSAFLNHSPYRILYRNVIYPTALHLYEAMKFIDHQPQIAEAIRNVSSPHEVYPTAAKFQHLQRTDWPQVFLKLMEEVLWLKVTQHPDLRQLLLDTGDARIIYTDPQDTYWGSGLQGEGSNELGKALVRVRERLRGHQIQ</sequence>
<evidence type="ECO:0000313" key="4">
    <source>
        <dbReference type="Proteomes" id="UP000284706"/>
    </source>
</evidence>
<evidence type="ECO:0000259" key="2">
    <source>
        <dbReference type="Pfam" id="PF08719"/>
    </source>
</evidence>
<evidence type="ECO:0000313" key="3">
    <source>
        <dbReference type="EMBL" id="PPQ70383.1"/>
    </source>
</evidence>
<feature type="region of interest" description="Disordered" evidence="1">
    <location>
        <begin position="1"/>
        <end position="231"/>
    </location>
</feature>
<feature type="region of interest" description="Disordered" evidence="1">
    <location>
        <begin position="289"/>
        <end position="394"/>
    </location>
</feature>
<accession>A0A409VVX0</accession>
<dbReference type="STRING" id="231916.A0A409VVX0"/>
<dbReference type="AlphaFoldDB" id="A0A409VVX0"/>
<comment type="caution">
    <text evidence="3">The sequence shown here is derived from an EMBL/GenBank/DDBJ whole genome shotgun (WGS) entry which is preliminary data.</text>
</comment>
<dbReference type="NCBIfam" id="TIGR02464">
    <property type="entry name" value="ribofla_fusion"/>
    <property type="match status" value="1"/>
</dbReference>
<feature type="compositionally biased region" description="Basic and acidic residues" evidence="1">
    <location>
        <begin position="289"/>
        <end position="299"/>
    </location>
</feature>
<reference evidence="3 4" key="1">
    <citation type="journal article" date="2018" name="Evol. Lett.">
        <title>Horizontal gene cluster transfer increased hallucinogenic mushroom diversity.</title>
        <authorList>
            <person name="Reynolds H.T."/>
            <person name="Vijayakumar V."/>
            <person name="Gluck-Thaler E."/>
            <person name="Korotkin H.B."/>
            <person name="Matheny P.B."/>
            <person name="Slot J.C."/>
        </authorList>
    </citation>
    <scope>NUCLEOTIDE SEQUENCE [LARGE SCALE GENOMIC DNA]</scope>
    <source>
        <strain evidence="3 4">SRW20</strain>
    </source>
</reference>
<dbReference type="SUPFAM" id="SSF143990">
    <property type="entry name" value="YbiA-like"/>
    <property type="match status" value="1"/>
</dbReference>
<organism evidence="3 4">
    <name type="scientific">Gymnopilus dilepis</name>
    <dbReference type="NCBI Taxonomy" id="231916"/>
    <lineage>
        <taxon>Eukaryota</taxon>
        <taxon>Fungi</taxon>
        <taxon>Dikarya</taxon>
        <taxon>Basidiomycota</taxon>
        <taxon>Agaricomycotina</taxon>
        <taxon>Agaricomycetes</taxon>
        <taxon>Agaricomycetidae</taxon>
        <taxon>Agaricales</taxon>
        <taxon>Agaricineae</taxon>
        <taxon>Hymenogastraceae</taxon>
        <taxon>Gymnopilus</taxon>
    </lineage>
</organism>
<gene>
    <name evidence="3" type="ORF">CVT26_013848</name>
</gene>
<feature type="compositionally biased region" description="Pro residues" evidence="1">
    <location>
        <begin position="24"/>
        <end position="35"/>
    </location>
</feature>
<feature type="domain" description="NADAR" evidence="2">
    <location>
        <begin position="404"/>
        <end position="537"/>
    </location>
</feature>
<dbReference type="InParanoid" id="A0A409VVX0"/>
<dbReference type="Pfam" id="PF08719">
    <property type="entry name" value="NADAR"/>
    <property type="match status" value="1"/>
</dbReference>
<keyword evidence="4" id="KW-1185">Reference proteome</keyword>
<dbReference type="Gene3D" id="1.10.357.40">
    <property type="entry name" value="YbiA-like"/>
    <property type="match status" value="1"/>
</dbReference>
<protein>
    <recommendedName>
        <fullName evidence="2">NADAR domain-containing protein</fullName>
    </recommendedName>
</protein>
<feature type="compositionally biased region" description="Pro residues" evidence="1">
    <location>
        <begin position="380"/>
        <end position="392"/>
    </location>
</feature>
<feature type="compositionally biased region" description="Polar residues" evidence="1">
    <location>
        <begin position="346"/>
        <end position="360"/>
    </location>
</feature>
<dbReference type="CDD" id="cd15457">
    <property type="entry name" value="NADAR"/>
    <property type="match status" value="1"/>
</dbReference>
<feature type="compositionally biased region" description="Polar residues" evidence="1">
    <location>
        <begin position="311"/>
        <end position="323"/>
    </location>
</feature>
<feature type="compositionally biased region" description="Acidic residues" evidence="1">
    <location>
        <begin position="152"/>
        <end position="164"/>
    </location>
</feature>
<dbReference type="InterPro" id="IPR012816">
    <property type="entry name" value="NADAR"/>
</dbReference>
<dbReference type="InterPro" id="IPR037238">
    <property type="entry name" value="YbiA-like_sf"/>
</dbReference>
<feature type="compositionally biased region" description="Pro residues" evidence="1">
    <location>
        <begin position="42"/>
        <end position="57"/>
    </location>
</feature>
<dbReference type="Proteomes" id="UP000284706">
    <property type="component" value="Unassembled WGS sequence"/>
</dbReference>
<evidence type="ECO:0000256" key="1">
    <source>
        <dbReference type="SAM" id="MobiDB-lite"/>
    </source>
</evidence>
<proteinExistence type="predicted"/>
<dbReference type="EMBL" id="NHYE01005543">
    <property type="protein sequence ID" value="PPQ70383.1"/>
    <property type="molecule type" value="Genomic_DNA"/>
</dbReference>